<sequence length="117" mass="13800">MSDASPSALSPEEAFDRYANAFEQREEQMKALHAELSRDRDVMRVLYLTYLDLGKALINDRTTEDAIAQARRHGWIAGARPALTRDGLYVWWHWKEKIAPYARDPWFQSLWREVMSW</sequence>
<proteinExistence type="predicted"/>
<keyword evidence="2" id="KW-1185">Reference proteome</keyword>
<evidence type="ECO:0000313" key="2">
    <source>
        <dbReference type="Proteomes" id="UP001519332"/>
    </source>
</evidence>
<dbReference type="EMBL" id="JAGINW010000001">
    <property type="protein sequence ID" value="MBP2320468.1"/>
    <property type="molecule type" value="Genomic_DNA"/>
</dbReference>
<organism evidence="1 2">
    <name type="scientific">Kibdelosporangium banguiense</name>
    <dbReference type="NCBI Taxonomy" id="1365924"/>
    <lineage>
        <taxon>Bacteria</taxon>
        <taxon>Bacillati</taxon>
        <taxon>Actinomycetota</taxon>
        <taxon>Actinomycetes</taxon>
        <taxon>Pseudonocardiales</taxon>
        <taxon>Pseudonocardiaceae</taxon>
        <taxon>Kibdelosporangium</taxon>
    </lineage>
</organism>
<reference evidence="1 2" key="1">
    <citation type="submission" date="2021-03" db="EMBL/GenBank/DDBJ databases">
        <title>Sequencing the genomes of 1000 actinobacteria strains.</title>
        <authorList>
            <person name="Klenk H.-P."/>
        </authorList>
    </citation>
    <scope>NUCLEOTIDE SEQUENCE [LARGE SCALE GENOMIC DNA]</scope>
    <source>
        <strain evidence="1 2">DSM 46670</strain>
    </source>
</reference>
<dbReference type="Proteomes" id="UP001519332">
    <property type="component" value="Unassembled WGS sequence"/>
</dbReference>
<evidence type="ECO:0000313" key="1">
    <source>
        <dbReference type="EMBL" id="MBP2320468.1"/>
    </source>
</evidence>
<comment type="caution">
    <text evidence="1">The sequence shown here is derived from an EMBL/GenBank/DDBJ whole genome shotgun (WGS) entry which is preliminary data.</text>
</comment>
<accession>A0ABS4T9D9</accession>
<gene>
    <name evidence="1" type="ORF">JOF56_000853</name>
</gene>
<dbReference type="RefSeq" id="WP_209634655.1">
    <property type="nucleotide sequence ID" value="NZ_JAGINW010000001.1"/>
</dbReference>
<protein>
    <submittedName>
        <fullName evidence="1">Uncharacterized protein</fullName>
    </submittedName>
</protein>
<name>A0ABS4T9D9_9PSEU</name>